<dbReference type="InterPro" id="IPR014240">
    <property type="entry name" value="YteA"/>
</dbReference>
<keyword evidence="2" id="KW-0863">Zinc-finger</keyword>
<feature type="zinc finger region" description="dksA C4-type" evidence="4">
    <location>
        <begin position="95"/>
        <end position="119"/>
    </location>
</feature>
<dbReference type="InterPro" id="IPR000962">
    <property type="entry name" value="Znf_DskA_TraR"/>
</dbReference>
<dbReference type="Pfam" id="PF01258">
    <property type="entry name" value="zf-dskA_traR"/>
    <property type="match status" value="1"/>
</dbReference>
<comment type="caution">
    <text evidence="6">The sequence shown here is derived from an EMBL/GenBank/DDBJ whole genome shotgun (WGS) entry which is preliminary data.</text>
</comment>
<dbReference type="SUPFAM" id="SSF109635">
    <property type="entry name" value="DnaK suppressor protein DksA, alpha-hairpin domain"/>
    <property type="match status" value="1"/>
</dbReference>
<dbReference type="Gene3D" id="1.20.120.910">
    <property type="entry name" value="DksA, coiled-coil domain"/>
    <property type="match status" value="1"/>
</dbReference>
<protein>
    <submittedName>
        <fullName evidence="6">Molecular chaperone DnaK</fullName>
    </submittedName>
</protein>
<evidence type="ECO:0000256" key="4">
    <source>
        <dbReference type="PROSITE-ProRule" id="PRU00510"/>
    </source>
</evidence>
<feature type="domain" description="Zinc finger DksA/TraR C4-type" evidence="5">
    <location>
        <begin position="90"/>
        <end position="118"/>
    </location>
</feature>
<organism evidence="6">
    <name type="scientific">Paenibacillus sp. SYP-B3998</name>
    <dbReference type="NCBI Taxonomy" id="2678564"/>
    <lineage>
        <taxon>Bacteria</taxon>
        <taxon>Bacillati</taxon>
        <taxon>Bacillota</taxon>
        <taxon>Bacilli</taxon>
        <taxon>Bacillales</taxon>
        <taxon>Paenibacillaceae</taxon>
        <taxon>Paenibacillus</taxon>
    </lineage>
</organism>
<gene>
    <name evidence="6" type="ORF">GK047_04555</name>
</gene>
<accession>A0A6G3ZT26</accession>
<dbReference type="SUPFAM" id="SSF57716">
    <property type="entry name" value="Glucocorticoid receptor-like (DNA-binding domain)"/>
    <property type="match status" value="1"/>
</dbReference>
<dbReference type="NCBIfam" id="TIGR02890">
    <property type="entry name" value="bacill_yteA"/>
    <property type="match status" value="1"/>
</dbReference>
<dbReference type="PANTHER" id="PTHR33823">
    <property type="entry name" value="RNA POLYMERASE-BINDING TRANSCRIPTION FACTOR DKSA-RELATED"/>
    <property type="match status" value="1"/>
</dbReference>
<reference evidence="6" key="1">
    <citation type="submission" date="2020-02" db="EMBL/GenBank/DDBJ databases">
        <authorList>
            <person name="Shen X.-R."/>
            <person name="Zhang Y.-X."/>
        </authorList>
    </citation>
    <scope>NUCLEOTIDE SEQUENCE</scope>
    <source>
        <strain evidence="6">SYP-B3998</strain>
    </source>
</reference>
<evidence type="ECO:0000256" key="1">
    <source>
        <dbReference type="ARBA" id="ARBA00022723"/>
    </source>
</evidence>
<dbReference type="EMBL" id="JAAIKC010000001">
    <property type="protein sequence ID" value="NEW05292.1"/>
    <property type="molecule type" value="Genomic_DNA"/>
</dbReference>
<proteinExistence type="predicted"/>
<evidence type="ECO:0000256" key="3">
    <source>
        <dbReference type="ARBA" id="ARBA00022833"/>
    </source>
</evidence>
<dbReference type="PROSITE" id="PS51128">
    <property type="entry name" value="ZF_DKSA_2"/>
    <property type="match status" value="1"/>
</dbReference>
<dbReference type="InterPro" id="IPR037187">
    <property type="entry name" value="DnaK_N"/>
</dbReference>
<dbReference type="AlphaFoldDB" id="A0A6G3ZT26"/>
<evidence type="ECO:0000313" key="6">
    <source>
        <dbReference type="EMBL" id="NEW05292.1"/>
    </source>
</evidence>
<evidence type="ECO:0000256" key="2">
    <source>
        <dbReference type="ARBA" id="ARBA00022771"/>
    </source>
</evidence>
<sequence>MSHLSEQQIRELNLQLLEEKLDLERHFGTNDNFGLSHSFIDSIGELSMYDNHPGDIASELYEREKDISLNEHAEFHLTQVNEALAHMDQGDYGICIFCKAPIAFERLQAIPTTLYCFEHVPDPHVSDRRPVEEQVLFPPFGRTSMDERDDETEFDGEDAWQIVESWGTSNTPAFAEDPNVENYNEMYIEADEQVGYVESFESFVATDLYGEHVMIVRSKAYRNYIDNGEGDPLLEPDQTYVDDEK</sequence>
<dbReference type="RefSeq" id="WP_163941784.1">
    <property type="nucleotide sequence ID" value="NZ_JAAIKC010000001.1"/>
</dbReference>
<evidence type="ECO:0000259" key="5">
    <source>
        <dbReference type="Pfam" id="PF01258"/>
    </source>
</evidence>
<name>A0A6G3ZT26_9BACL</name>
<dbReference type="GO" id="GO:0008270">
    <property type="term" value="F:zinc ion binding"/>
    <property type="evidence" value="ECO:0007669"/>
    <property type="project" value="UniProtKB-KW"/>
</dbReference>
<keyword evidence="1" id="KW-0479">Metal-binding</keyword>
<keyword evidence="3" id="KW-0862">Zinc</keyword>
<dbReference type="PANTHER" id="PTHR33823:SF4">
    <property type="entry name" value="GENERAL STRESS PROTEIN 16O"/>
    <property type="match status" value="1"/>
</dbReference>